<dbReference type="SUPFAM" id="SSF53335">
    <property type="entry name" value="S-adenosyl-L-methionine-dependent methyltransferases"/>
    <property type="match status" value="1"/>
</dbReference>
<gene>
    <name evidence="1" type="ORF">ADN00_18345</name>
</gene>
<dbReference type="AlphaFoldDB" id="A0A0P6X7A8"/>
<evidence type="ECO:0000313" key="2">
    <source>
        <dbReference type="Proteomes" id="UP000050417"/>
    </source>
</evidence>
<comment type="caution">
    <text evidence="1">The sequence shown here is derived from an EMBL/GenBank/DDBJ whole genome shotgun (WGS) entry which is preliminary data.</text>
</comment>
<sequence>MECHVCGLLRKKEVDFDEIDTQYKAGWESPSAHIQQTGATDMELSESYIAHLLKELRINSFLGLRILDFGAGRGNMAAALRHAGAEVVCIEPYGMEELERKGFKVFSSIPDLPEDLLFDGVVCLDVIEHLFDPWEDFKHLTNDLAPNGWIFVSTPNSASLNSKLSGENWRERKNPGHIFLFNPNNLSQTLEIAGYSGIHRLKWNIVYHRNLLIQLKDFVLLQSGLDGELRFLAYRGSK</sequence>
<protein>
    <submittedName>
        <fullName evidence="1">Uncharacterized protein</fullName>
    </submittedName>
</protein>
<reference evidence="1 2" key="1">
    <citation type="submission" date="2015-07" db="EMBL/GenBank/DDBJ databases">
        <title>Genome sequence of Ornatilinea apprima DSM 23815.</title>
        <authorList>
            <person name="Hemp J."/>
            <person name="Ward L.M."/>
            <person name="Pace L.A."/>
            <person name="Fischer W.W."/>
        </authorList>
    </citation>
    <scope>NUCLEOTIDE SEQUENCE [LARGE SCALE GENOMIC DNA]</scope>
    <source>
        <strain evidence="1 2">P3M-1</strain>
    </source>
</reference>
<proteinExistence type="predicted"/>
<evidence type="ECO:0000313" key="1">
    <source>
        <dbReference type="EMBL" id="KPL70025.1"/>
    </source>
</evidence>
<dbReference type="Gene3D" id="3.40.50.150">
    <property type="entry name" value="Vaccinia Virus protein VP39"/>
    <property type="match status" value="1"/>
</dbReference>
<name>A0A0P6X7A8_9CHLR</name>
<dbReference type="EMBL" id="LGCL01000045">
    <property type="protein sequence ID" value="KPL70025.1"/>
    <property type="molecule type" value="Genomic_DNA"/>
</dbReference>
<keyword evidence="2" id="KW-1185">Reference proteome</keyword>
<dbReference type="STRING" id="1134406.ADN00_18345"/>
<accession>A0A0P6X7A8</accession>
<dbReference type="CDD" id="cd02440">
    <property type="entry name" value="AdoMet_MTases"/>
    <property type="match status" value="1"/>
</dbReference>
<dbReference type="InterPro" id="IPR029063">
    <property type="entry name" value="SAM-dependent_MTases_sf"/>
</dbReference>
<dbReference type="Proteomes" id="UP000050417">
    <property type="component" value="Unassembled WGS sequence"/>
</dbReference>
<dbReference type="Pfam" id="PF13489">
    <property type="entry name" value="Methyltransf_23"/>
    <property type="match status" value="1"/>
</dbReference>
<organism evidence="1 2">
    <name type="scientific">Ornatilinea apprima</name>
    <dbReference type="NCBI Taxonomy" id="1134406"/>
    <lineage>
        <taxon>Bacteria</taxon>
        <taxon>Bacillati</taxon>
        <taxon>Chloroflexota</taxon>
        <taxon>Anaerolineae</taxon>
        <taxon>Anaerolineales</taxon>
        <taxon>Anaerolineaceae</taxon>
        <taxon>Ornatilinea</taxon>
    </lineage>
</organism>